<feature type="transmembrane region" description="Helical" evidence="7">
    <location>
        <begin position="208"/>
        <end position="230"/>
    </location>
</feature>
<feature type="transmembrane region" description="Helical" evidence="7">
    <location>
        <begin position="53"/>
        <end position="75"/>
    </location>
</feature>
<keyword evidence="2 7" id="KW-0812">Transmembrane</keyword>
<dbReference type="Proteomes" id="UP000008782">
    <property type="component" value="Unassembled WGS sequence"/>
</dbReference>
<evidence type="ECO:0000256" key="2">
    <source>
        <dbReference type="ARBA" id="ARBA00022692"/>
    </source>
</evidence>
<feature type="transmembrane region" description="Helical" evidence="7">
    <location>
        <begin position="169"/>
        <end position="188"/>
    </location>
</feature>
<evidence type="ECO:0000256" key="5">
    <source>
        <dbReference type="ARBA" id="ARBA00038359"/>
    </source>
</evidence>
<name>E3Q7P7_COLGM</name>
<feature type="region of interest" description="Disordered" evidence="6">
    <location>
        <begin position="283"/>
        <end position="305"/>
    </location>
</feature>
<feature type="domain" description="Rhodopsin" evidence="8">
    <location>
        <begin position="4"/>
        <end position="231"/>
    </location>
</feature>
<dbReference type="PANTHER" id="PTHR33048">
    <property type="entry name" value="PTH11-LIKE INTEGRAL MEMBRANE PROTEIN (AFU_ORTHOLOGUE AFUA_5G11245)"/>
    <property type="match status" value="1"/>
</dbReference>
<feature type="transmembrane region" description="Helical" evidence="7">
    <location>
        <begin position="135"/>
        <end position="157"/>
    </location>
</feature>
<dbReference type="InterPro" id="IPR052337">
    <property type="entry name" value="SAT4-like"/>
</dbReference>
<dbReference type="RefSeq" id="XP_008090929.1">
    <property type="nucleotide sequence ID" value="XM_008092738.1"/>
</dbReference>
<feature type="compositionally biased region" description="Basic and acidic residues" evidence="6">
    <location>
        <begin position="292"/>
        <end position="305"/>
    </location>
</feature>
<keyword evidence="4 7" id="KW-0472">Membrane</keyword>
<evidence type="ECO:0000256" key="6">
    <source>
        <dbReference type="SAM" id="MobiDB-lite"/>
    </source>
</evidence>
<dbReference type="EMBL" id="GG697336">
    <property type="protein sequence ID" value="EFQ26909.1"/>
    <property type="molecule type" value="Genomic_DNA"/>
</dbReference>
<dbReference type="PANTHER" id="PTHR33048:SF143">
    <property type="entry name" value="EXTRACELLULAR MEMBRANE PROTEIN CFEM DOMAIN-CONTAINING PROTEIN-RELATED"/>
    <property type="match status" value="1"/>
</dbReference>
<dbReference type="HOGENOM" id="CLU_028200_6_1_1"/>
<gene>
    <name evidence="9" type="ORF">GLRG_02080</name>
</gene>
<feature type="transmembrane region" description="Helical" evidence="7">
    <location>
        <begin position="12"/>
        <end position="33"/>
    </location>
</feature>
<evidence type="ECO:0000259" key="8">
    <source>
        <dbReference type="Pfam" id="PF20684"/>
    </source>
</evidence>
<organism evidence="10">
    <name type="scientific">Colletotrichum graminicola (strain M1.001 / M2 / FGSC 10212)</name>
    <name type="common">Maize anthracnose fungus</name>
    <name type="synonym">Glomerella graminicola</name>
    <dbReference type="NCBI Taxonomy" id="645133"/>
    <lineage>
        <taxon>Eukaryota</taxon>
        <taxon>Fungi</taxon>
        <taxon>Dikarya</taxon>
        <taxon>Ascomycota</taxon>
        <taxon>Pezizomycotina</taxon>
        <taxon>Sordariomycetes</taxon>
        <taxon>Hypocreomycetidae</taxon>
        <taxon>Glomerellales</taxon>
        <taxon>Glomerellaceae</taxon>
        <taxon>Colletotrichum</taxon>
        <taxon>Colletotrichum graminicola species complex</taxon>
    </lineage>
</organism>
<evidence type="ECO:0000313" key="10">
    <source>
        <dbReference type="Proteomes" id="UP000008782"/>
    </source>
</evidence>
<dbReference type="OrthoDB" id="2496787at2759"/>
<comment type="subcellular location">
    <subcellularLocation>
        <location evidence="1">Membrane</location>
        <topology evidence="1">Multi-pass membrane protein</topology>
    </subcellularLocation>
</comment>
<evidence type="ECO:0000256" key="4">
    <source>
        <dbReference type="ARBA" id="ARBA00023136"/>
    </source>
</evidence>
<proteinExistence type="inferred from homology"/>
<accession>E3Q7P7</accession>
<dbReference type="InterPro" id="IPR049326">
    <property type="entry name" value="Rhodopsin_dom_fungi"/>
</dbReference>
<dbReference type="Pfam" id="PF20684">
    <property type="entry name" value="Fung_rhodopsin"/>
    <property type="match status" value="1"/>
</dbReference>
<dbReference type="STRING" id="645133.E3Q7P7"/>
<dbReference type="VEuPathDB" id="FungiDB:GLRG_02080"/>
<dbReference type="GO" id="GO:0016020">
    <property type="term" value="C:membrane"/>
    <property type="evidence" value="ECO:0007669"/>
    <property type="project" value="UniProtKB-SubCell"/>
</dbReference>
<evidence type="ECO:0000256" key="1">
    <source>
        <dbReference type="ARBA" id="ARBA00004141"/>
    </source>
</evidence>
<protein>
    <submittedName>
        <fullName evidence="9">CFEM domain-containing protein</fullName>
    </submittedName>
</protein>
<sequence length="305" mass="34406">MSVWGHDDTTALVAFVLILVVFVQSFYLIDIGFGREVWTLHDYEITAFLKHFLVLRFIYLAGLALIKASILFLFLKIFPGRRFRQCLWAVQIFNLLVCMTFFFVCFFQCRPFSYFWTGWDGEHEGVCIDVDKSGLIHVALNITLDIIMLVLPVTQIYKLQMNKRKKIGVIAMFQAGIFLTIVSILRIKSLSSFAISIDLTADSVPVSLWAYVELGVGLAVACMPSAWQLLKMITSKVTQLTTTVATNITSSKTRKSPSSMEFPDKSVKMSIVETQSYRSNSIAVASASSPKRHSDHDEWKVGQAL</sequence>
<feature type="transmembrane region" description="Helical" evidence="7">
    <location>
        <begin position="87"/>
        <end position="115"/>
    </location>
</feature>
<reference evidence="10" key="1">
    <citation type="journal article" date="2012" name="Nat. Genet.">
        <title>Lifestyle transitions in plant pathogenic Colletotrichum fungi deciphered by genome and transcriptome analyses.</title>
        <authorList>
            <person name="O'Connell R.J."/>
            <person name="Thon M.R."/>
            <person name="Hacquard S."/>
            <person name="Amyotte S.G."/>
            <person name="Kleemann J."/>
            <person name="Torres M.F."/>
            <person name="Damm U."/>
            <person name="Buiate E.A."/>
            <person name="Epstein L."/>
            <person name="Alkan N."/>
            <person name="Altmueller J."/>
            <person name="Alvarado-Balderrama L."/>
            <person name="Bauser C.A."/>
            <person name="Becker C."/>
            <person name="Birren B.W."/>
            <person name="Chen Z."/>
            <person name="Choi J."/>
            <person name="Crouch J.A."/>
            <person name="Duvick J.P."/>
            <person name="Farman M.A."/>
            <person name="Gan P."/>
            <person name="Heiman D."/>
            <person name="Henrissat B."/>
            <person name="Howard R.J."/>
            <person name="Kabbage M."/>
            <person name="Koch C."/>
            <person name="Kracher B."/>
            <person name="Kubo Y."/>
            <person name="Law A.D."/>
            <person name="Lebrun M.-H."/>
            <person name="Lee Y.-H."/>
            <person name="Miyara I."/>
            <person name="Moore N."/>
            <person name="Neumann U."/>
            <person name="Nordstroem K."/>
            <person name="Panaccione D.G."/>
            <person name="Panstruga R."/>
            <person name="Place M."/>
            <person name="Proctor R.H."/>
            <person name="Prusky D."/>
            <person name="Rech G."/>
            <person name="Reinhardt R."/>
            <person name="Rollins J.A."/>
            <person name="Rounsley S."/>
            <person name="Schardl C.L."/>
            <person name="Schwartz D.C."/>
            <person name="Shenoy N."/>
            <person name="Shirasu K."/>
            <person name="Sikhakolli U.R."/>
            <person name="Stueber K."/>
            <person name="Sukno S.A."/>
            <person name="Sweigard J.A."/>
            <person name="Takano Y."/>
            <person name="Takahara H."/>
            <person name="Trail F."/>
            <person name="van der Does H.C."/>
            <person name="Voll L.M."/>
            <person name="Will I."/>
            <person name="Young S."/>
            <person name="Zeng Q."/>
            <person name="Zhang J."/>
            <person name="Zhou S."/>
            <person name="Dickman M.B."/>
            <person name="Schulze-Lefert P."/>
            <person name="Ver Loren van Themaat E."/>
            <person name="Ma L.-J."/>
            <person name="Vaillancourt L.J."/>
        </authorList>
    </citation>
    <scope>NUCLEOTIDE SEQUENCE [LARGE SCALE GENOMIC DNA]</scope>
    <source>
        <strain evidence="10">M1.001 / M2 / FGSC 10212</strain>
    </source>
</reference>
<evidence type="ECO:0000256" key="3">
    <source>
        <dbReference type="ARBA" id="ARBA00022989"/>
    </source>
</evidence>
<keyword evidence="10" id="KW-1185">Reference proteome</keyword>
<evidence type="ECO:0000313" key="9">
    <source>
        <dbReference type="EMBL" id="EFQ26909.1"/>
    </source>
</evidence>
<comment type="similarity">
    <text evidence="5">Belongs to the SAT4 family.</text>
</comment>
<dbReference type="GeneID" id="24407445"/>
<keyword evidence="3 7" id="KW-1133">Transmembrane helix</keyword>
<dbReference type="eggNOG" id="ENOG502SJAZ">
    <property type="taxonomic scope" value="Eukaryota"/>
</dbReference>
<dbReference type="AlphaFoldDB" id="E3Q7P7"/>
<evidence type="ECO:0000256" key="7">
    <source>
        <dbReference type="SAM" id="Phobius"/>
    </source>
</evidence>